<evidence type="ECO:0000256" key="15">
    <source>
        <dbReference type="SAM" id="SignalP"/>
    </source>
</evidence>
<keyword evidence="8" id="KW-0809">Transit peptide</keyword>
<dbReference type="Gene3D" id="2.102.10.10">
    <property type="entry name" value="Rieske [2Fe-2S] iron-sulphur domain"/>
    <property type="match status" value="1"/>
</dbReference>
<evidence type="ECO:0000256" key="10">
    <source>
        <dbReference type="ARBA" id="ARBA00023002"/>
    </source>
</evidence>
<evidence type="ECO:0000256" key="9">
    <source>
        <dbReference type="ARBA" id="ARBA00022989"/>
    </source>
</evidence>
<accession>A0A0G4G2L2</accession>
<dbReference type="SUPFAM" id="SSF55961">
    <property type="entry name" value="Bet v1-like"/>
    <property type="match status" value="1"/>
</dbReference>
<feature type="chain" id="PRO_5005190107" description="Rieske domain-containing protein" evidence="15">
    <location>
        <begin position="24"/>
        <end position="561"/>
    </location>
</feature>
<dbReference type="AlphaFoldDB" id="A0A0G4G2L2"/>
<dbReference type="PANTHER" id="PTHR21266:SF32">
    <property type="entry name" value="CHOLESTEROL 7-DESATURASE NVD"/>
    <property type="match status" value="1"/>
</dbReference>
<keyword evidence="9 14" id="KW-1133">Transmembrane helix</keyword>
<dbReference type="InParanoid" id="A0A0G4G2L2"/>
<feature type="domain" description="Rieske" evidence="16">
    <location>
        <begin position="94"/>
        <end position="205"/>
    </location>
</feature>
<dbReference type="InterPro" id="IPR013626">
    <property type="entry name" value="PaO"/>
</dbReference>
<dbReference type="PROSITE" id="PS51257">
    <property type="entry name" value="PROKAR_LIPOPROTEIN"/>
    <property type="match status" value="1"/>
</dbReference>
<dbReference type="Pfam" id="PF00355">
    <property type="entry name" value="Rieske"/>
    <property type="match status" value="1"/>
</dbReference>
<evidence type="ECO:0000256" key="14">
    <source>
        <dbReference type="SAM" id="Phobius"/>
    </source>
</evidence>
<keyword evidence="3" id="KW-0150">Chloroplast</keyword>
<evidence type="ECO:0000256" key="6">
    <source>
        <dbReference type="ARBA" id="ARBA00022714"/>
    </source>
</evidence>
<dbReference type="GO" id="GO:0016020">
    <property type="term" value="C:membrane"/>
    <property type="evidence" value="ECO:0007669"/>
    <property type="project" value="UniProtKB-SubCell"/>
</dbReference>
<name>A0A0G4G2L2_VITBC</name>
<evidence type="ECO:0000256" key="11">
    <source>
        <dbReference type="ARBA" id="ARBA00023004"/>
    </source>
</evidence>
<evidence type="ECO:0000256" key="12">
    <source>
        <dbReference type="ARBA" id="ARBA00023014"/>
    </source>
</evidence>
<evidence type="ECO:0000256" key="13">
    <source>
        <dbReference type="ARBA" id="ARBA00023136"/>
    </source>
</evidence>
<dbReference type="SUPFAM" id="SSF50022">
    <property type="entry name" value="ISP domain"/>
    <property type="match status" value="1"/>
</dbReference>
<keyword evidence="13 14" id="KW-0472">Membrane</keyword>
<keyword evidence="7" id="KW-0479">Metal-binding</keyword>
<evidence type="ECO:0000256" key="3">
    <source>
        <dbReference type="ARBA" id="ARBA00022528"/>
    </source>
</evidence>
<dbReference type="GO" id="GO:0010277">
    <property type="term" value="F:chlorophyllide a oxygenase activity"/>
    <property type="evidence" value="ECO:0007669"/>
    <property type="project" value="InterPro"/>
</dbReference>
<dbReference type="OMA" id="FERYWSH"/>
<dbReference type="Gene3D" id="3.90.380.10">
    <property type="entry name" value="Naphthalene 1,2-dioxygenase Alpha Subunit, Chain A, domain 1"/>
    <property type="match status" value="1"/>
</dbReference>
<dbReference type="VEuPathDB" id="CryptoDB:Vbra_16791"/>
<feature type="transmembrane region" description="Helical" evidence="14">
    <location>
        <begin position="524"/>
        <end position="544"/>
    </location>
</feature>
<sequence>MKEQRVVCGSAALLTFALQGCLAYHAIKPGQLFGSSGKRSVRRTALPSAVLTVPSPPAKITPPRSESIELSFTPAASEASDKADGGTFDWWRQWYPVAIASDLDKKQPRQFTVLNEHFVVWWDEATHKFVAAKDACPHRLAPLSEGRISEDGKLHCTYHGWEFDGTGACTKIPQVEAKAQKAARKNKRACLQTVPCKEADSLVWIFPDSTREGWAASTEVEPATVAELDAVPELINRKDDGLFFRVLHYNYDTLVEDVGDPSHVPFAHHGIQGNRDQAGPIAMKLDNLTGDGFVVTSLQDLGGAGLTTRIRFMPPCLLYYEFDLSPVVERLKQKPIIKLLSKIGMAPKITKPLRSGKLDGHRFYLVAYAVPSAPGESYLFTRFPATVPFRKRPITSPLRWDDHLESLAVTDGDNMHVHYQERRLREHQDGLEKFDRAYYMPAAADTAVRSFRRWLMNHAGGKPLWKGSTGQLGPLMTDRRKLFDRWESHTKYCPIAGKLAAMAFLFPPGGLLSRFLMSTMGGAALWRIPLVLSLVCGYGAYRLYGLERRWVYTDYNHVERK</sequence>
<dbReference type="GO" id="GO:0051537">
    <property type="term" value="F:2 iron, 2 sulfur cluster binding"/>
    <property type="evidence" value="ECO:0007669"/>
    <property type="project" value="UniProtKB-KW"/>
</dbReference>
<gene>
    <name evidence="17" type="ORF">Vbra_16791</name>
</gene>
<dbReference type="GO" id="GO:0009507">
    <property type="term" value="C:chloroplast"/>
    <property type="evidence" value="ECO:0007669"/>
    <property type="project" value="UniProtKB-SubCell"/>
</dbReference>
<feature type="signal peptide" evidence="15">
    <location>
        <begin position="1"/>
        <end position="23"/>
    </location>
</feature>
<keyword evidence="10" id="KW-0560">Oxidoreductase</keyword>
<keyword evidence="6" id="KW-0001">2Fe-2S</keyword>
<dbReference type="Pfam" id="PF08417">
    <property type="entry name" value="PaO"/>
    <property type="match status" value="1"/>
</dbReference>
<evidence type="ECO:0000256" key="1">
    <source>
        <dbReference type="ARBA" id="ARBA00004229"/>
    </source>
</evidence>
<organism evidence="17 18">
    <name type="scientific">Vitrella brassicaformis (strain CCMP3155)</name>
    <dbReference type="NCBI Taxonomy" id="1169540"/>
    <lineage>
        <taxon>Eukaryota</taxon>
        <taxon>Sar</taxon>
        <taxon>Alveolata</taxon>
        <taxon>Colpodellida</taxon>
        <taxon>Vitrellaceae</taxon>
        <taxon>Vitrella</taxon>
    </lineage>
</organism>
<dbReference type="PROSITE" id="PS51296">
    <property type="entry name" value="RIESKE"/>
    <property type="match status" value="1"/>
</dbReference>
<evidence type="ECO:0000259" key="16">
    <source>
        <dbReference type="PROSITE" id="PS51296"/>
    </source>
</evidence>
<evidence type="ECO:0000256" key="5">
    <source>
        <dbReference type="ARBA" id="ARBA00022692"/>
    </source>
</evidence>
<dbReference type="PANTHER" id="PTHR21266">
    <property type="entry name" value="IRON-SULFUR DOMAIN CONTAINING PROTEIN"/>
    <property type="match status" value="1"/>
</dbReference>
<dbReference type="PhylomeDB" id="A0A0G4G2L2"/>
<evidence type="ECO:0000313" key="17">
    <source>
        <dbReference type="EMBL" id="CEM22508.1"/>
    </source>
</evidence>
<keyword evidence="5 14" id="KW-0812">Transmembrane</keyword>
<reference evidence="17 18" key="1">
    <citation type="submission" date="2014-11" db="EMBL/GenBank/DDBJ databases">
        <authorList>
            <person name="Zhu J."/>
            <person name="Qi W."/>
            <person name="Song R."/>
        </authorList>
    </citation>
    <scope>NUCLEOTIDE SEQUENCE [LARGE SCALE GENOMIC DNA]</scope>
</reference>
<dbReference type="GO" id="GO:0046872">
    <property type="term" value="F:metal ion binding"/>
    <property type="evidence" value="ECO:0007669"/>
    <property type="project" value="UniProtKB-KW"/>
</dbReference>
<evidence type="ECO:0000256" key="8">
    <source>
        <dbReference type="ARBA" id="ARBA00022946"/>
    </source>
</evidence>
<keyword evidence="18" id="KW-1185">Reference proteome</keyword>
<dbReference type="InterPro" id="IPR036922">
    <property type="entry name" value="Rieske_2Fe-2S_sf"/>
</dbReference>
<keyword evidence="4" id="KW-0934">Plastid</keyword>
<dbReference type="OrthoDB" id="426882at2759"/>
<dbReference type="Proteomes" id="UP000041254">
    <property type="component" value="Unassembled WGS sequence"/>
</dbReference>
<proteinExistence type="predicted"/>
<dbReference type="EMBL" id="CDMY01000553">
    <property type="protein sequence ID" value="CEM22508.1"/>
    <property type="molecule type" value="Genomic_DNA"/>
</dbReference>
<evidence type="ECO:0000313" key="18">
    <source>
        <dbReference type="Proteomes" id="UP000041254"/>
    </source>
</evidence>
<protein>
    <recommendedName>
        <fullName evidence="16">Rieske domain-containing protein</fullName>
    </recommendedName>
</protein>
<keyword evidence="15" id="KW-0732">Signal</keyword>
<dbReference type="InterPro" id="IPR050584">
    <property type="entry name" value="Cholesterol_7-desaturase"/>
</dbReference>
<dbReference type="InterPro" id="IPR017941">
    <property type="entry name" value="Rieske_2Fe-2S"/>
</dbReference>
<evidence type="ECO:0000256" key="2">
    <source>
        <dbReference type="ARBA" id="ARBA00004370"/>
    </source>
</evidence>
<evidence type="ECO:0000256" key="7">
    <source>
        <dbReference type="ARBA" id="ARBA00022723"/>
    </source>
</evidence>
<evidence type="ECO:0000256" key="4">
    <source>
        <dbReference type="ARBA" id="ARBA00022640"/>
    </source>
</evidence>
<comment type="subcellular location">
    <subcellularLocation>
        <location evidence="2">Membrane</location>
    </subcellularLocation>
    <subcellularLocation>
        <location evidence="1">Plastid</location>
        <location evidence="1">Chloroplast</location>
    </subcellularLocation>
</comment>
<dbReference type="STRING" id="1169540.A0A0G4G2L2"/>
<keyword evidence="12" id="KW-0411">Iron-sulfur</keyword>
<keyword evidence="11" id="KW-0408">Iron</keyword>